<evidence type="ECO:0000256" key="2">
    <source>
        <dbReference type="ARBA" id="ARBA00022475"/>
    </source>
</evidence>
<evidence type="ECO:0000259" key="18">
    <source>
        <dbReference type="PROSITE" id="PS50113"/>
    </source>
</evidence>
<dbReference type="CDD" id="cd12914">
    <property type="entry name" value="PDC1_DGC_like"/>
    <property type="match status" value="1"/>
</dbReference>
<keyword evidence="21" id="KW-1185">Reference proteome</keyword>
<dbReference type="Gene3D" id="3.30.450.20">
    <property type="entry name" value="PAS domain"/>
    <property type="match status" value="3"/>
</dbReference>
<keyword evidence="12 16" id="KW-0472">Membrane</keyword>
<dbReference type="Gene3D" id="1.10.287.950">
    <property type="entry name" value="Methyl-accepting chemotaxis protein"/>
    <property type="match status" value="1"/>
</dbReference>
<evidence type="ECO:0000259" key="17">
    <source>
        <dbReference type="PROSITE" id="PS50111"/>
    </source>
</evidence>
<evidence type="ECO:0000256" key="15">
    <source>
        <dbReference type="PROSITE-ProRule" id="PRU00284"/>
    </source>
</evidence>
<reference evidence="20 21" key="1">
    <citation type="submission" date="2020-04" db="EMBL/GenBank/DDBJ databases">
        <authorList>
            <consortium name="Desulfovibrio sp. FSS-1 genome sequencing consortium"/>
            <person name="Shimoshige H."/>
            <person name="Kobayashi H."/>
            <person name="Maekawa T."/>
        </authorList>
    </citation>
    <scope>NUCLEOTIDE SEQUENCE [LARGE SCALE GENOMIC DNA]</scope>
    <source>
        <strain evidence="20 21">SIID29052-01</strain>
    </source>
</reference>
<dbReference type="Pfam" id="PF13426">
    <property type="entry name" value="PAS_9"/>
    <property type="match status" value="1"/>
</dbReference>
<proteinExistence type="inferred from homology"/>
<dbReference type="Proteomes" id="UP000494245">
    <property type="component" value="Unassembled WGS sequence"/>
</dbReference>
<dbReference type="Pfam" id="PF02743">
    <property type="entry name" value="dCache_1"/>
    <property type="match status" value="1"/>
</dbReference>
<evidence type="ECO:0000256" key="6">
    <source>
        <dbReference type="ARBA" id="ARBA00022692"/>
    </source>
</evidence>
<feature type="transmembrane region" description="Helical" evidence="16">
    <location>
        <begin position="6"/>
        <end position="31"/>
    </location>
</feature>
<dbReference type="InterPro" id="IPR003660">
    <property type="entry name" value="HAMP_dom"/>
</dbReference>
<feature type="transmembrane region" description="Helical" evidence="16">
    <location>
        <begin position="283"/>
        <end position="303"/>
    </location>
</feature>
<reference evidence="20 21" key="2">
    <citation type="submission" date="2020-05" db="EMBL/GenBank/DDBJ databases">
        <title>Draft genome sequence of Desulfovibrio sp. strainFSS-1.</title>
        <authorList>
            <person name="Shimoshige H."/>
            <person name="Kobayashi H."/>
            <person name="Maekawa T."/>
        </authorList>
    </citation>
    <scope>NUCLEOTIDE SEQUENCE [LARGE SCALE GENOMIC DNA]</scope>
    <source>
        <strain evidence="20 21">SIID29052-01</strain>
    </source>
</reference>
<gene>
    <name evidence="20" type="primary">mcpQ_3</name>
    <name evidence="20" type="ORF">NNJEOMEG_00586</name>
</gene>
<dbReference type="PROSITE" id="PS50885">
    <property type="entry name" value="HAMP"/>
    <property type="match status" value="1"/>
</dbReference>
<evidence type="ECO:0000259" key="19">
    <source>
        <dbReference type="PROSITE" id="PS50885"/>
    </source>
</evidence>
<evidence type="ECO:0000256" key="14">
    <source>
        <dbReference type="ARBA" id="ARBA00029447"/>
    </source>
</evidence>
<evidence type="ECO:0000256" key="3">
    <source>
        <dbReference type="ARBA" id="ARBA00022500"/>
    </source>
</evidence>
<evidence type="ECO:0000256" key="5">
    <source>
        <dbReference type="ARBA" id="ARBA00022679"/>
    </source>
</evidence>
<keyword evidence="2" id="KW-1003">Cell membrane</keyword>
<dbReference type="GO" id="GO:0006935">
    <property type="term" value="P:chemotaxis"/>
    <property type="evidence" value="ECO:0007669"/>
    <property type="project" value="UniProtKB-KW"/>
</dbReference>
<dbReference type="GO" id="GO:0000160">
    <property type="term" value="P:phosphorelay signal transduction system"/>
    <property type="evidence" value="ECO:0007669"/>
    <property type="project" value="UniProtKB-KW"/>
</dbReference>
<evidence type="ECO:0000256" key="4">
    <source>
        <dbReference type="ARBA" id="ARBA00022553"/>
    </source>
</evidence>
<dbReference type="CDD" id="cd12912">
    <property type="entry name" value="PDC2_MCP_like"/>
    <property type="match status" value="1"/>
</dbReference>
<evidence type="ECO:0000256" key="10">
    <source>
        <dbReference type="ARBA" id="ARBA00022989"/>
    </source>
</evidence>
<dbReference type="InterPro" id="IPR004090">
    <property type="entry name" value="Chemotax_Me-accpt_rcpt"/>
</dbReference>
<evidence type="ECO:0000256" key="13">
    <source>
        <dbReference type="ARBA" id="ARBA00023224"/>
    </source>
</evidence>
<keyword evidence="8" id="KW-0418">Kinase</keyword>
<sequence length="799" mass="84369">MASLSLRTFFAGIVCVGVLAVMTAMTLYVVYSSKRSTLEMQTATMRTINTNLADSLGDFVERGRSEAAFLAKSRSTQQYLSGADPEGLRVLLANSAGRSGLMDSVFVFDTKGVASMVHDASGREQRPVDLSDREYVRRVLAGEDATTLIPLKSRISSKPVVIFAAPVRLDGGIKGGVAVAMSVENLLARQIDGIKVGGRGYPYVLDGKGMVALHPKRDLMGRDLSTMPFVAASLKSPEGYQTYEWEGLDKIQVWRKVRDSDWVVVTSAYVEDLAAGANAQRDAMIWAGLLAAALLIAAMAWAANRIVIAPLRRLSEHAARIREGRYDAAPEGRFRFEFAPLADNIQALALEIKQKLGFSQGVVAGLTTPFFICDENDRVVACNQPLVELFALGGTSGDHIGTEAAALVGKPAETLLARRCRLSGQSIRDHEQVLTNRRGETLSVKADCAPITDLDGAFIGTITLVTDLTAIRRQQDELRLQRDAMADAAMQASEVAGRLGALSRELAVQVGQASRGAADQNSLVECASTAVEQMGEAVRDVARNAEDAATTGQQAREKALSGARVVSSVGAAVEDVLGAAEALKTDMRELGVHAEGIGRIMAVISDIADQTNLLALNAAIEAARAGEAGRGFAVVADEVRKLAEKTMSATQEVALAVDAIQQGTRRSLAGVDRTGGSVQAASEHAGRSAEALAGIVTLTDASAEQVRSIAAAAHQQSAAAGEMRRSVEAVRQLSQEVAKAMSAGTEAVEDLAGQAGSLERVVERLTLLSREDAALATGAVPPSRNVGRLMGALPAGPKQ</sequence>
<dbReference type="CDD" id="cd00130">
    <property type="entry name" value="PAS"/>
    <property type="match status" value="1"/>
</dbReference>
<organism evidence="20 21">
    <name type="scientific">Fundidesulfovibrio magnetotacticus</name>
    <dbReference type="NCBI Taxonomy" id="2730080"/>
    <lineage>
        <taxon>Bacteria</taxon>
        <taxon>Pseudomonadati</taxon>
        <taxon>Thermodesulfobacteriota</taxon>
        <taxon>Desulfovibrionia</taxon>
        <taxon>Desulfovibrionales</taxon>
        <taxon>Desulfovibrionaceae</taxon>
        <taxon>Fundidesulfovibrio</taxon>
    </lineage>
</organism>
<dbReference type="CDD" id="cd11386">
    <property type="entry name" value="MCP_signal"/>
    <property type="match status" value="1"/>
</dbReference>
<dbReference type="InterPro" id="IPR033479">
    <property type="entry name" value="dCache_1"/>
</dbReference>
<dbReference type="SMART" id="SM00304">
    <property type="entry name" value="HAMP"/>
    <property type="match status" value="1"/>
</dbReference>
<dbReference type="SUPFAM" id="SSF58104">
    <property type="entry name" value="Methyl-accepting chemotaxis protein (MCP) signaling domain"/>
    <property type="match status" value="1"/>
</dbReference>
<dbReference type="RefSeq" id="WP_173081097.1">
    <property type="nucleotide sequence ID" value="NZ_BLTE01000001.1"/>
</dbReference>
<comment type="similarity">
    <text evidence="14">Belongs to the methyl-accepting chemotaxis (MCP) protein family.</text>
</comment>
<dbReference type="PANTHER" id="PTHR32089:SF112">
    <property type="entry name" value="LYSOZYME-LIKE PROTEIN-RELATED"/>
    <property type="match status" value="1"/>
</dbReference>
<evidence type="ECO:0000256" key="16">
    <source>
        <dbReference type="SAM" id="Phobius"/>
    </source>
</evidence>
<feature type="domain" description="Methyl-accepting transducer" evidence="17">
    <location>
        <begin position="495"/>
        <end position="731"/>
    </location>
</feature>
<dbReference type="PANTHER" id="PTHR32089">
    <property type="entry name" value="METHYL-ACCEPTING CHEMOTAXIS PROTEIN MCPB"/>
    <property type="match status" value="1"/>
</dbReference>
<dbReference type="GO" id="GO:0016301">
    <property type="term" value="F:kinase activity"/>
    <property type="evidence" value="ECO:0007669"/>
    <property type="project" value="UniProtKB-KW"/>
</dbReference>
<dbReference type="InterPro" id="IPR004089">
    <property type="entry name" value="MCPsignal_dom"/>
</dbReference>
<comment type="subcellular location">
    <subcellularLocation>
        <location evidence="1">Cell membrane</location>
        <topology evidence="1">Multi-pass membrane protein</topology>
    </subcellularLocation>
</comment>
<keyword evidence="13 15" id="KW-0807">Transducer</keyword>
<comment type="caution">
    <text evidence="20">The sequence shown here is derived from an EMBL/GenBank/DDBJ whole genome shotgun (WGS) entry which is preliminary data.</text>
</comment>
<evidence type="ECO:0000256" key="9">
    <source>
        <dbReference type="ARBA" id="ARBA00022840"/>
    </source>
</evidence>
<evidence type="ECO:0000256" key="8">
    <source>
        <dbReference type="ARBA" id="ARBA00022777"/>
    </source>
</evidence>
<dbReference type="InterPro" id="IPR000014">
    <property type="entry name" value="PAS"/>
</dbReference>
<feature type="domain" description="HAMP" evidence="19">
    <location>
        <begin position="305"/>
        <end position="357"/>
    </location>
</feature>
<dbReference type="InterPro" id="IPR035965">
    <property type="entry name" value="PAS-like_dom_sf"/>
</dbReference>
<dbReference type="InterPro" id="IPR029151">
    <property type="entry name" value="Sensor-like_sf"/>
</dbReference>
<keyword evidence="10 16" id="KW-1133">Transmembrane helix</keyword>
<dbReference type="Gene3D" id="6.10.340.10">
    <property type="match status" value="1"/>
</dbReference>
<keyword evidence="11" id="KW-0902">Two-component regulatory system</keyword>
<keyword evidence="7" id="KW-0547">Nucleotide-binding</keyword>
<evidence type="ECO:0000256" key="1">
    <source>
        <dbReference type="ARBA" id="ARBA00004651"/>
    </source>
</evidence>
<dbReference type="Pfam" id="PF00015">
    <property type="entry name" value="MCPsignal"/>
    <property type="match status" value="1"/>
</dbReference>
<evidence type="ECO:0000313" key="21">
    <source>
        <dbReference type="Proteomes" id="UP000494245"/>
    </source>
</evidence>
<name>A0A6V8LRK9_9BACT</name>
<dbReference type="SMART" id="SM00283">
    <property type="entry name" value="MA"/>
    <property type="match status" value="1"/>
</dbReference>
<dbReference type="CDD" id="cd06225">
    <property type="entry name" value="HAMP"/>
    <property type="match status" value="1"/>
</dbReference>
<keyword evidence="3" id="KW-0145">Chemotaxis</keyword>
<dbReference type="PROSITE" id="PS50111">
    <property type="entry name" value="CHEMOTAXIS_TRANSDUC_2"/>
    <property type="match status" value="1"/>
</dbReference>
<keyword evidence="4" id="KW-0597">Phosphoprotein</keyword>
<keyword evidence="9" id="KW-0067">ATP-binding</keyword>
<dbReference type="InterPro" id="IPR000700">
    <property type="entry name" value="PAS-assoc_C"/>
</dbReference>
<dbReference type="Pfam" id="PF00672">
    <property type="entry name" value="HAMP"/>
    <property type="match status" value="1"/>
</dbReference>
<protein>
    <submittedName>
        <fullName evidence="20">Methyl-accepting chemotaxis protein McpQ</fullName>
    </submittedName>
</protein>
<dbReference type="PROSITE" id="PS50113">
    <property type="entry name" value="PAC"/>
    <property type="match status" value="1"/>
</dbReference>
<dbReference type="AlphaFoldDB" id="A0A6V8LRK9"/>
<dbReference type="SUPFAM" id="SSF55785">
    <property type="entry name" value="PYP-like sensor domain (PAS domain)"/>
    <property type="match status" value="1"/>
</dbReference>
<dbReference type="GO" id="GO:0005886">
    <property type="term" value="C:plasma membrane"/>
    <property type="evidence" value="ECO:0007669"/>
    <property type="project" value="UniProtKB-SubCell"/>
</dbReference>
<keyword evidence="6 16" id="KW-0812">Transmembrane</keyword>
<evidence type="ECO:0000256" key="12">
    <source>
        <dbReference type="ARBA" id="ARBA00023136"/>
    </source>
</evidence>
<dbReference type="PRINTS" id="PR00260">
    <property type="entry name" value="CHEMTRNSDUCR"/>
</dbReference>
<dbReference type="GO" id="GO:0005524">
    <property type="term" value="F:ATP binding"/>
    <property type="evidence" value="ECO:0007669"/>
    <property type="project" value="UniProtKB-KW"/>
</dbReference>
<keyword evidence="5" id="KW-0808">Transferase</keyword>
<dbReference type="SUPFAM" id="SSF103190">
    <property type="entry name" value="Sensory domain-like"/>
    <property type="match status" value="1"/>
</dbReference>
<dbReference type="GO" id="GO:0004888">
    <property type="term" value="F:transmembrane signaling receptor activity"/>
    <property type="evidence" value="ECO:0007669"/>
    <property type="project" value="InterPro"/>
</dbReference>
<dbReference type="EMBL" id="BLTE01000001">
    <property type="protein sequence ID" value="GFK92759.1"/>
    <property type="molecule type" value="Genomic_DNA"/>
</dbReference>
<evidence type="ECO:0000256" key="11">
    <source>
        <dbReference type="ARBA" id="ARBA00023012"/>
    </source>
</evidence>
<accession>A0A6V8LRK9</accession>
<evidence type="ECO:0000313" key="20">
    <source>
        <dbReference type="EMBL" id="GFK92759.1"/>
    </source>
</evidence>
<evidence type="ECO:0000256" key="7">
    <source>
        <dbReference type="ARBA" id="ARBA00022741"/>
    </source>
</evidence>
<feature type="domain" description="PAC" evidence="18">
    <location>
        <begin position="428"/>
        <end position="480"/>
    </location>
</feature>